<evidence type="ECO:0000313" key="9">
    <source>
        <dbReference type="Proteomes" id="UP001152320"/>
    </source>
</evidence>
<feature type="transmembrane region" description="Helical" evidence="7">
    <location>
        <begin position="313"/>
        <end position="335"/>
    </location>
</feature>
<feature type="transmembrane region" description="Helical" evidence="7">
    <location>
        <begin position="183"/>
        <end position="202"/>
    </location>
</feature>
<dbReference type="Proteomes" id="UP001152320">
    <property type="component" value="Chromosome 5"/>
</dbReference>
<protein>
    <submittedName>
        <fullName evidence="8">Solute carrier family 10 member 6</fullName>
    </submittedName>
</protein>
<keyword evidence="6 7" id="KW-0472">Membrane</keyword>
<proteinExistence type="inferred from homology"/>
<evidence type="ECO:0000256" key="7">
    <source>
        <dbReference type="SAM" id="Phobius"/>
    </source>
</evidence>
<comment type="similarity">
    <text evidence="2">Belongs to the bile acid:sodium symporter (BASS) (TC 2.A.28) family.</text>
</comment>
<organism evidence="8 9">
    <name type="scientific">Holothuria leucospilota</name>
    <name type="common">Black long sea cucumber</name>
    <name type="synonym">Mertensiothuria leucospilota</name>
    <dbReference type="NCBI Taxonomy" id="206669"/>
    <lineage>
        <taxon>Eukaryota</taxon>
        <taxon>Metazoa</taxon>
        <taxon>Echinodermata</taxon>
        <taxon>Eleutherozoa</taxon>
        <taxon>Echinozoa</taxon>
        <taxon>Holothuroidea</taxon>
        <taxon>Aspidochirotacea</taxon>
        <taxon>Aspidochirotida</taxon>
        <taxon>Holothuriidae</taxon>
        <taxon>Holothuria</taxon>
    </lineage>
</organism>
<dbReference type="EMBL" id="JAIZAY010000005">
    <property type="protein sequence ID" value="KAJ8041796.1"/>
    <property type="molecule type" value="Genomic_DNA"/>
</dbReference>
<comment type="caution">
    <text evidence="8">The sequence shown here is derived from an EMBL/GenBank/DDBJ whole genome shotgun (WGS) entry which is preliminary data.</text>
</comment>
<evidence type="ECO:0000256" key="6">
    <source>
        <dbReference type="ARBA" id="ARBA00023136"/>
    </source>
</evidence>
<comment type="subcellular location">
    <subcellularLocation>
        <location evidence="1">Membrane</location>
        <topology evidence="1">Multi-pass membrane protein</topology>
    </subcellularLocation>
</comment>
<reference evidence="8" key="1">
    <citation type="submission" date="2021-10" db="EMBL/GenBank/DDBJ databases">
        <title>Tropical sea cucumber genome reveals ecological adaptation and Cuvierian tubules defense mechanism.</title>
        <authorList>
            <person name="Chen T."/>
        </authorList>
    </citation>
    <scope>NUCLEOTIDE SEQUENCE</scope>
    <source>
        <strain evidence="8">Nanhai2018</strain>
        <tissue evidence="8">Muscle</tissue>
    </source>
</reference>
<dbReference type="GO" id="GO:0015293">
    <property type="term" value="F:symporter activity"/>
    <property type="evidence" value="ECO:0007669"/>
    <property type="project" value="UniProtKB-KW"/>
</dbReference>
<dbReference type="OrthoDB" id="203097at2759"/>
<keyword evidence="5 7" id="KW-1133">Transmembrane helix</keyword>
<sequence length="524" mass="57621">MTRLFPEVCLYFLSFYSFIGFSRSEFSYKYNPPSLNILKPGENQYIQLSIEGITEDVLIEVSSSNEASVRVLGTNRFNVKRTENFCQDQDQISPDPRNVSITVNVEGVYVGISELQFEFKARDVFKDSPYQVESYPVIAGISTSTLKVISTYIIMVWLILSYITMGTKITWKAIKPKIIRPQGILIGIACQFILMPGLSFLLAKMTSLEPTGAVGLIIDGSCPGGWLSNIFTALLDCDLVLSLTMTFCSTVLAIAFMPLNMFLYATPFTKNDESLRTPFKDIFIQLITLVIPVFIGIFISYKFPKAGKKLSKFIKPVSVIVIIISLSTGVYANLYAYSSPFSLWFASGLLPLIGGLLGLIIAKVTCLANRSAITVGLETGAQNSFLALSMATLSYPQPASALISRPPLLVATLTIIEGIIAVVIYLLMTKFPGRPEGGHEDQEESFFPDIDVKLRRSPKKSAKSTGINVGIQADFQDIIQSWSHGGNKDAQNGSVRSLSGKVNLGFDASSLIDMINPDAKKYYI</sequence>
<name>A0A9Q1CBI4_HOLLE</name>
<evidence type="ECO:0000256" key="1">
    <source>
        <dbReference type="ARBA" id="ARBA00004141"/>
    </source>
</evidence>
<keyword evidence="9" id="KW-1185">Reference proteome</keyword>
<dbReference type="InterPro" id="IPR002657">
    <property type="entry name" value="BilAc:Na_symport/Acr3"/>
</dbReference>
<keyword evidence="4" id="KW-0813">Transport</keyword>
<evidence type="ECO:0000313" key="8">
    <source>
        <dbReference type="EMBL" id="KAJ8041796.1"/>
    </source>
</evidence>
<feature type="transmembrane region" description="Helical" evidence="7">
    <location>
        <begin position="341"/>
        <end position="361"/>
    </location>
</feature>
<dbReference type="GO" id="GO:0016020">
    <property type="term" value="C:membrane"/>
    <property type="evidence" value="ECO:0007669"/>
    <property type="project" value="UniProtKB-SubCell"/>
</dbReference>
<dbReference type="AlphaFoldDB" id="A0A9Q1CBI4"/>
<dbReference type="PANTHER" id="PTHR10361">
    <property type="entry name" value="SODIUM-BILE ACID COTRANSPORTER"/>
    <property type="match status" value="1"/>
</dbReference>
<feature type="transmembrane region" description="Helical" evidence="7">
    <location>
        <begin position="214"/>
        <end position="232"/>
    </location>
</feature>
<feature type="transmembrane region" description="Helical" evidence="7">
    <location>
        <begin position="407"/>
        <end position="427"/>
    </location>
</feature>
<dbReference type="PANTHER" id="PTHR10361:SF65">
    <property type="entry name" value="ILEAL SODIUM_BILE ACID COTRANSPORTER"/>
    <property type="match status" value="1"/>
</dbReference>
<keyword evidence="3 7" id="KW-0812">Transmembrane</keyword>
<evidence type="ECO:0000256" key="5">
    <source>
        <dbReference type="ARBA" id="ARBA00022989"/>
    </source>
</evidence>
<keyword evidence="4" id="KW-0769">Symport</keyword>
<dbReference type="Pfam" id="PF01758">
    <property type="entry name" value="SBF"/>
    <property type="match status" value="1"/>
</dbReference>
<gene>
    <name evidence="8" type="ORF">HOLleu_12703</name>
</gene>
<feature type="transmembrane region" description="Helical" evidence="7">
    <location>
        <begin position="282"/>
        <end position="301"/>
    </location>
</feature>
<dbReference type="InterPro" id="IPR004710">
    <property type="entry name" value="Bilac:Na_transpt"/>
</dbReference>
<dbReference type="Gene3D" id="1.20.1530.20">
    <property type="match status" value="1"/>
</dbReference>
<evidence type="ECO:0000256" key="3">
    <source>
        <dbReference type="ARBA" id="ARBA00022692"/>
    </source>
</evidence>
<feature type="transmembrane region" description="Helical" evidence="7">
    <location>
        <begin position="239"/>
        <end position="262"/>
    </location>
</feature>
<dbReference type="InterPro" id="IPR038770">
    <property type="entry name" value="Na+/solute_symporter_sf"/>
</dbReference>
<evidence type="ECO:0000256" key="2">
    <source>
        <dbReference type="ARBA" id="ARBA00006528"/>
    </source>
</evidence>
<accession>A0A9Q1CBI4</accession>
<evidence type="ECO:0000256" key="4">
    <source>
        <dbReference type="ARBA" id="ARBA00022847"/>
    </source>
</evidence>